<feature type="chain" id="PRO_5045362934" evidence="1">
    <location>
        <begin position="27"/>
        <end position="161"/>
    </location>
</feature>
<accession>A0ABS2HKT6</accession>
<evidence type="ECO:0000313" key="2">
    <source>
        <dbReference type="EMBL" id="MBM7037162.1"/>
    </source>
</evidence>
<protein>
    <submittedName>
        <fullName evidence="2">Uncharacterized protein</fullName>
    </submittedName>
</protein>
<dbReference type="PROSITE" id="PS51257">
    <property type="entry name" value="PROKAR_LIPOPROTEIN"/>
    <property type="match status" value="1"/>
</dbReference>
<name>A0ABS2HKT6_9VIBR</name>
<comment type="caution">
    <text evidence="2">The sequence shown here is derived from an EMBL/GenBank/DDBJ whole genome shotgun (WGS) entry which is preliminary data.</text>
</comment>
<dbReference type="EMBL" id="JAFEUM010000004">
    <property type="protein sequence ID" value="MBM7037162.1"/>
    <property type="molecule type" value="Genomic_DNA"/>
</dbReference>
<keyword evidence="3" id="KW-1185">Reference proteome</keyword>
<dbReference type="RefSeq" id="WP_205158716.1">
    <property type="nucleotide sequence ID" value="NZ_JAFEUM010000004.1"/>
</dbReference>
<dbReference type="Proteomes" id="UP000809621">
    <property type="component" value="Unassembled WGS sequence"/>
</dbReference>
<evidence type="ECO:0000313" key="3">
    <source>
        <dbReference type="Proteomes" id="UP000809621"/>
    </source>
</evidence>
<sequence>MITYPRLLRIFIGLIAALPAASIACALHFGDSEYGEVKLAGASQAVMTTIFLEKNQRIQSLPSVSTTAAFQRASWWLRQMAKRLSDEGVDDIHIVLIDIPMWSKMDRAAPLGIDIDIEPPSTYGTTYMLTQTGLNAIMSQGFTLKQAREMGLIRIYQPVSN</sequence>
<keyword evidence="1" id="KW-0732">Signal</keyword>
<gene>
    <name evidence="2" type="ORF">JQC93_12175</name>
</gene>
<organism evidence="2 3">
    <name type="scientific">Vibrio ulleungensis</name>
    <dbReference type="NCBI Taxonomy" id="2807619"/>
    <lineage>
        <taxon>Bacteria</taxon>
        <taxon>Pseudomonadati</taxon>
        <taxon>Pseudomonadota</taxon>
        <taxon>Gammaproteobacteria</taxon>
        <taxon>Vibrionales</taxon>
        <taxon>Vibrionaceae</taxon>
        <taxon>Vibrio</taxon>
    </lineage>
</organism>
<proteinExistence type="predicted"/>
<reference evidence="2 3" key="1">
    <citation type="submission" date="2021-02" db="EMBL/GenBank/DDBJ databases">
        <authorList>
            <person name="Park J.-S."/>
        </authorList>
    </citation>
    <scope>NUCLEOTIDE SEQUENCE [LARGE SCALE GENOMIC DNA]</scope>
    <source>
        <strain evidence="2 3">188UL20-2</strain>
    </source>
</reference>
<feature type="signal peptide" evidence="1">
    <location>
        <begin position="1"/>
        <end position="26"/>
    </location>
</feature>
<evidence type="ECO:0000256" key="1">
    <source>
        <dbReference type="SAM" id="SignalP"/>
    </source>
</evidence>